<reference evidence="2 3" key="1">
    <citation type="submission" date="2017-03" db="EMBL/GenBank/DDBJ databases">
        <title>WGS assembly of Porphyra umbilicalis.</title>
        <authorList>
            <person name="Brawley S.H."/>
            <person name="Blouin N.A."/>
            <person name="Ficko-Blean E."/>
            <person name="Wheeler G.L."/>
            <person name="Lohr M."/>
            <person name="Goodson H.V."/>
            <person name="Jenkins J.W."/>
            <person name="Blaby-Haas C.E."/>
            <person name="Helliwell K.E."/>
            <person name="Chan C."/>
            <person name="Marriage T."/>
            <person name="Bhattacharya D."/>
            <person name="Klein A.S."/>
            <person name="Badis Y."/>
            <person name="Brodie J."/>
            <person name="Cao Y."/>
            <person name="Collen J."/>
            <person name="Dittami S.M."/>
            <person name="Gachon C.M."/>
            <person name="Green B.R."/>
            <person name="Karpowicz S."/>
            <person name="Kim J.W."/>
            <person name="Kudahl U."/>
            <person name="Lin S."/>
            <person name="Michel G."/>
            <person name="Mittag M."/>
            <person name="Olson B.J."/>
            <person name="Pangilinan J."/>
            <person name="Peng Y."/>
            <person name="Qiu H."/>
            <person name="Shu S."/>
            <person name="Singer J.T."/>
            <person name="Smith A.G."/>
            <person name="Sprecher B.N."/>
            <person name="Wagner V."/>
            <person name="Wang W."/>
            <person name="Wang Z.-Y."/>
            <person name="Yan J."/>
            <person name="Yarish C."/>
            <person name="Zoeuner-Riek S."/>
            <person name="Zhuang Y."/>
            <person name="Zou Y."/>
            <person name="Lindquist E.A."/>
            <person name="Grimwood J."/>
            <person name="Barry K."/>
            <person name="Rokhsar D.S."/>
            <person name="Schmutz J."/>
            <person name="Stiller J.W."/>
            <person name="Grossman A.R."/>
            <person name="Prochnik S.E."/>
        </authorList>
    </citation>
    <scope>NUCLEOTIDE SEQUENCE [LARGE SCALE GENOMIC DNA]</scope>
    <source>
        <strain evidence="2">4086291</strain>
    </source>
</reference>
<feature type="compositionally biased region" description="Pro residues" evidence="1">
    <location>
        <begin position="11"/>
        <end position="20"/>
    </location>
</feature>
<name>A0A1X6NIJ4_PORUM</name>
<evidence type="ECO:0000313" key="2">
    <source>
        <dbReference type="EMBL" id="OSX68438.1"/>
    </source>
</evidence>
<evidence type="ECO:0000256" key="1">
    <source>
        <dbReference type="SAM" id="MobiDB-lite"/>
    </source>
</evidence>
<sequence length="56" mass="6372">MTTRTGRVPPLRRPTPPPWPMRRGGSAFGFSFWTRFLPLHFFASVKRGTLLQGSVL</sequence>
<dbReference type="EMBL" id="KV920549">
    <property type="protein sequence ID" value="OSX68438.1"/>
    <property type="molecule type" value="Genomic_DNA"/>
</dbReference>
<organism evidence="2 3">
    <name type="scientific">Porphyra umbilicalis</name>
    <name type="common">Purple laver</name>
    <name type="synonym">Red alga</name>
    <dbReference type="NCBI Taxonomy" id="2786"/>
    <lineage>
        <taxon>Eukaryota</taxon>
        <taxon>Rhodophyta</taxon>
        <taxon>Bangiophyceae</taxon>
        <taxon>Bangiales</taxon>
        <taxon>Bangiaceae</taxon>
        <taxon>Porphyra</taxon>
    </lineage>
</organism>
<dbReference type="AlphaFoldDB" id="A0A1X6NIJ4"/>
<proteinExistence type="predicted"/>
<gene>
    <name evidence="2" type="ORF">BU14_2797s0001</name>
</gene>
<protein>
    <submittedName>
        <fullName evidence="2">Uncharacterized protein</fullName>
    </submittedName>
</protein>
<evidence type="ECO:0000313" key="3">
    <source>
        <dbReference type="Proteomes" id="UP000218209"/>
    </source>
</evidence>
<dbReference type="Proteomes" id="UP000218209">
    <property type="component" value="Unassembled WGS sequence"/>
</dbReference>
<keyword evidence="3" id="KW-1185">Reference proteome</keyword>
<feature type="region of interest" description="Disordered" evidence="1">
    <location>
        <begin position="1"/>
        <end position="20"/>
    </location>
</feature>
<accession>A0A1X6NIJ4</accession>